<gene>
    <name evidence="1" type="ORF">HQM25_13710</name>
</gene>
<evidence type="ECO:0000313" key="2">
    <source>
        <dbReference type="Proteomes" id="UP000502498"/>
    </source>
</evidence>
<evidence type="ECO:0000313" key="1">
    <source>
        <dbReference type="EMBL" id="QKJ20311.1"/>
    </source>
</evidence>
<dbReference type="AlphaFoldDB" id="A0A7D4Q3U1"/>
<name>A0A7D4Q3U1_9MICO</name>
<dbReference type="EMBL" id="CP054038">
    <property type="protein sequence ID" value="QKJ20311.1"/>
    <property type="molecule type" value="Genomic_DNA"/>
</dbReference>
<accession>A0A7D4Q3U1</accession>
<sequence length="131" mass="14188">MTISHDIPRPTSSARTRRVERTTAIFPAVAVAVEERPRDAAHRALSDALAANVEARSAALAALAAREGDRRVAARALEADIAPMRIDEAERSRRRAMYAAAERAVVEARVEHDRAVALVEATRLVLATLAD</sequence>
<dbReference type="Proteomes" id="UP000502498">
    <property type="component" value="Chromosome"/>
</dbReference>
<reference evidence="1 2" key="1">
    <citation type="submission" date="2020-05" db="EMBL/GenBank/DDBJ databases">
        <title>Strain PA2F3 complete genome.</title>
        <authorList>
            <person name="Kim Y.-S."/>
            <person name="Kim S.-J."/>
            <person name="Jung H.-k."/>
            <person name="Kim S.-E."/>
            <person name="Kim K.-H."/>
        </authorList>
    </citation>
    <scope>NUCLEOTIDE SEQUENCE [LARGE SCALE GENOMIC DNA]</scope>
    <source>
        <strain evidence="1 2">PA2F3</strain>
    </source>
</reference>
<protein>
    <submittedName>
        <fullName evidence="1">Uncharacterized protein</fullName>
    </submittedName>
</protein>
<dbReference type="RefSeq" id="WP_172990746.1">
    <property type="nucleotide sequence ID" value="NZ_CP054038.1"/>
</dbReference>
<organism evidence="1 2">
    <name type="scientific">Microbacterium hominis</name>
    <dbReference type="NCBI Taxonomy" id="162426"/>
    <lineage>
        <taxon>Bacteria</taxon>
        <taxon>Bacillati</taxon>
        <taxon>Actinomycetota</taxon>
        <taxon>Actinomycetes</taxon>
        <taxon>Micrococcales</taxon>
        <taxon>Microbacteriaceae</taxon>
        <taxon>Microbacterium</taxon>
    </lineage>
</organism>
<proteinExistence type="predicted"/>